<keyword evidence="3" id="KW-1185">Reference proteome</keyword>
<dbReference type="Proteomes" id="UP001303946">
    <property type="component" value="Chromosome"/>
</dbReference>
<sequence length="49" mass="5301">MNRPGWWIVLAAALGALLACDPKKTPRPGDPPKPVAQLLKAQPLDDLTR</sequence>
<dbReference type="RefSeq" id="WP_316703305.1">
    <property type="nucleotide sequence ID" value="NZ_CP136336.1"/>
</dbReference>
<evidence type="ECO:0000256" key="1">
    <source>
        <dbReference type="SAM" id="MobiDB-lite"/>
    </source>
</evidence>
<dbReference type="EMBL" id="CP136336">
    <property type="protein sequence ID" value="WOB10394.1"/>
    <property type="molecule type" value="Genomic_DNA"/>
</dbReference>
<gene>
    <name evidence="2" type="ORF">RXV79_10105</name>
</gene>
<evidence type="ECO:0000313" key="3">
    <source>
        <dbReference type="Proteomes" id="UP001303946"/>
    </source>
</evidence>
<protein>
    <submittedName>
        <fullName evidence="2">Uncharacterized protein</fullName>
    </submittedName>
</protein>
<evidence type="ECO:0000313" key="2">
    <source>
        <dbReference type="EMBL" id="WOB10394.1"/>
    </source>
</evidence>
<proteinExistence type="predicted"/>
<organism evidence="2 3">
    <name type="scientific">Piscinibacter gummiphilus</name>
    <dbReference type="NCBI Taxonomy" id="946333"/>
    <lineage>
        <taxon>Bacteria</taxon>
        <taxon>Pseudomonadati</taxon>
        <taxon>Pseudomonadota</taxon>
        <taxon>Betaproteobacteria</taxon>
        <taxon>Burkholderiales</taxon>
        <taxon>Sphaerotilaceae</taxon>
        <taxon>Piscinibacter</taxon>
    </lineage>
</organism>
<dbReference type="PROSITE" id="PS51257">
    <property type="entry name" value="PROKAR_LIPOPROTEIN"/>
    <property type="match status" value="1"/>
</dbReference>
<accession>A0ABZ0D6S9</accession>
<feature type="region of interest" description="Disordered" evidence="1">
    <location>
        <begin position="23"/>
        <end position="49"/>
    </location>
</feature>
<name>A0ABZ0D6S9_9BURK</name>
<reference evidence="2 3" key="1">
    <citation type="submission" date="2023-10" db="EMBL/GenBank/DDBJ databases">
        <title>Bacteria for the degradation of biodegradable plastic PBAT(Polybutylene adipate terephthalate).</title>
        <authorList>
            <person name="Weon H.-Y."/>
            <person name="Yeon J."/>
        </authorList>
    </citation>
    <scope>NUCLEOTIDE SEQUENCE [LARGE SCALE GENOMIC DNA]</scope>
    <source>
        <strain evidence="2 3">SBD 7-3</strain>
    </source>
</reference>